<dbReference type="AlphaFoldDB" id="A0A1T4YS65"/>
<dbReference type="InterPro" id="IPR020449">
    <property type="entry name" value="Tscrpt_reg_AraC-type_HTH"/>
</dbReference>
<keyword evidence="3" id="KW-0804">Transcription</keyword>
<sequence>MPATQSPLPPAFWHDISCEWLWVYHGLAPERAEWSPEIPVPAGVFFVESGHVSIRADAQEFHIVPGQAFFSAPGIRQQTFAPKTRLLSVGMRCLWPDGQPVYSAGLNTVFATPEIQTLHQATESLFKTVHPTANLITYAMARTEKPRSLSAWVQHDAAYWEWFSQYVQILEKHDIHPASRTAPSDRRLQQLRHWLQSWPLNLALNLDEVAAGLSLTPRRVHDLLRRDLGMTAQGFLEKRRLEKARERLAQEDTPLKEIAFALGFRHPPHFTTWFRKHTGMTPTAYRSSGLNDGA</sequence>
<dbReference type="InterPro" id="IPR018060">
    <property type="entry name" value="HTH_AraC"/>
</dbReference>
<evidence type="ECO:0000256" key="2">
    <source>
        <dbReference type="ARBA" id="ARBA00023125"/>
    </source>
</evidence>
<dbReference type="Proteomes" id="UP000190774">
    <property type="component" value="Unassembled WGS sequence"/>
</dbReference>
<dbReference type="PROSITE" id="PS00041">
    <property type="entry name" value="HTH_ARAC_FAMILY_1"/>
    <property type="match status" value="1"/>
</dbReference>
<gene>
    <name evidence="5" type="ORF">SAMN02745166_03972</name>
</gene>
<dbReference type="STRING" id="48467.SAMN02745166_03972"/>
<keyword evidence="2 5" id="KW-0238">DNA-binding</keyword>
<dbReference type="EMBL" id="FUYE01000016">
    <property type="protein sequence ID" value="SKB04101.1"/>
    <property type="molecule type" value="Genomic_DNA"/>
</dbReference>
<evidence type="ECO:0000256" key="3">
    <source>
        <dbReference type="ARBA" id="ARBA00023163"/>
    </source>
</evidence>
<accession>A0A1T4YS65</accession>
<evidence type="ECO:0000256" key="1">
    <source>
        <dbReference type="ARBA" id="ARBA00023015"/>
    </source>
</evidence>
<feature type="domain" description="HTH araC/xylS-type" evidence="4">
    <location>
        <begin position="189"/>
        <end position="288"/>
    </location>
</feature>
<reference evidence="6" key="1">
    <citation type="submission" date="2017-02" db="EMBL/GenBank/DDBJ databases">
        <authorList>
            <person name="Varghese N."/>
            <person name="Submissions S."/>
        </authorList>
    </citation>
    <scope>NUCLEOTIDE SEQUENCE [LARGE SCALE GENOMIC DNA]</scope>
    <source>
        <strain evidence="6">ATCC 700200</strain>
    </source>
</reference>
<organism evidence="5 6">
    <name type="scientific">Prosthecobacter debontii</name>
    <dbReference type="NCBI Taxonomy" id="48467"/>
    <lineage>
        <taxon>Bacteria</taxon>
        <taxon>Pseudomonadati</taxon>
        <taxon>Verrucomicrobiota</taxon>
        <taxon>Verrucomicrobiia</taxon>
        <taxon>Verrucomicrobiales</taxon>
        <taxon>Verrucomicrobiaceae</taxon>
        <taxon>Prosthecobacter</taxon>
    </lineage>
</organism>
<dbReference type="InterPro" id="IPR009057">
    <property type="entry name" value="Homeodomain-like_sf"/>
</dbReference>
<evidence type="ECO:0000259" key="4">
    <source>
        <dbReference type="PROSITE" id="PS01124"/>
    </source>
</evidence>
<dbReference type="PRINTS" id="PR00032">
    <property type="entry name" value="HTHARAC"/>
</dbReference>
<keyword evidence="6" id="KW-1185">Reference proteome</keyword>
<protein>
    <submittedName>
        <fullName evidence="5">AraC-type DNA-binding protein</fullName>
    </submittedName>
</protein>
<dbReference type="Gene3D" id="1.10.10.60">
    <property type="entry name" value="Homeodomain-like"/>
    <property type="match status" value="1"/>
</dbReference>
<evidence type="ECO:0000313" key="6">
    <source>
        <dbReference type="Proteomes" id="UP000190774"/>
    </source>
</evidence>
<dbReference type="RefSeq" id="WP_078815131.1">
    <property type="nucleotide sequence ID" value="NZ_FUYE01000016.1"/>
</dbReference>
<dbReference type="PANTHER" id="PTHR46796">
    <property type="entry name" value="HTH-TYPE TRANSCRIPTIONAL ACTIVATOR RHAS-RELATED"/>
    <property type="match status" value="1"/>
</dbReference>
<dbReference type="Pfam" id="PF12833">
    <property type="entry name" value="HTH_18"/>
    <property type="match status" value="1"/>
</dbReference>
<dbReference type="InterPro" id="IPR018062">
    <property type="entry name" value="HTH_AraC-typ_CS"/>
</dbReference>
<dbReference type="InterPro" id="IPR050204">
    <property type="entry name" value="AraC_XylS_family_regulators"/>
</dbReference>
<name>A0A1T4YS65_9BACT</name>
<keyword evidence="1" id="KW-0805">Transcription regulation</keyword>
<proteinExistence type="predicted"/>
<dbReference type="GO" id="GO:0003700">
    <property type="term" value="F:DNA-binding transcription factor activity"/>
    <property type="evidence" value="ECO:0007669"/>
    <property type="project" value="InterPro"/>
</dbReference>
<dbReference type="PANTHER" id="PTHR46796:SF6">
    <property type="entry name" value="ARAC SUBFAMILY"/>
    <property type="match status" value="1"/>
</dbReference>
<dbReference type="SUPFAM" id="SSF46689">
    <property type="entry name" value="Homeodomain-like"/>
    <property type="match status" value="1"/>
</dbReference>
<dbReference type="OrthoDB" id="200262at2"/>
<dbReference type="SMART" id="SM00342">
    <property type="entry name" value="HTH_ARAC"/>
    <property type="match status" value="1"/>
</dbReference>
<dbReference type="GO" id="GO:0043565">
    <property type="term" value="F:sequence-specific DNA binding"/>
    <property type="evidence" value="ECO:0007669"/>
    <property type="project" value="InterPro"/>
</dbReference>
<dbReference type="PROSITE" id="PS01124">
    <property type="entry name" value="HTH_ARAC_FAMILY_2"/>
    <property type="match status" value="1"/>
</dbReference>
<evidence type="ECO:0000313" key="5">
    <source>
        <dbReference type="EMBL" id="SKB04101.1"/>
    </source>
</evidence>